<feature type="signal peptide" evidence="3">
    <location>
        <begin position="1"/>
        <end position="24"/>
    </location>
</feature>
<evidence type="ECO:0000313" key="4">
    <source>
        <dbReference type="EMBL" id="CAK0838886.1"/>
    </source>
</evidence>
<keyword evidence="2" id="KW-0472">Membrane</keyword>
<keyword evidence="3" id="KW-0732">Signal</keyword>
<feature type="compositionally biased region" description="Low complexity" evidence="1">
    <location>
        <begin position="55"/>
        <end position="82"/>
    </location>
</feature>
<reference evidence="4" key="1">
    <citation type="submission" date="2023-10" db="EMBL/GenBank/DDBJ databases">
        <authorList>
            <person name="Chen Y."/>
            <person name="Shah S."/>
            <person name="Dougan E. K."/>
            <person name="Thang M."/>
            <person name="Chan C."/>
        </authorList>
    </citation>
    <scope>NUCLEOTIDE SEQUENCE [LARGE SCALE GENOMIC DNA]</scope>
</reference>
<keyword evidence="2" id="KW-1133">Transmembrane helix</keyword>
<keyword evidence="2" id="KW-0812">Transmembrane</keyword>
<dbReference type="EMBL" id="CAUYUJ010014255">
    <property type="protein sequence ID" value="CAK0838886.1"/>
    <property type="molecule type" value="Genomic_DNA"/>
</dbReference>
<name>A0ABN9T1Q3_9DINO</name>
<evidence type="ECO:0000256" key="3">
    <source>
        <dbReference type="SAM" id="SignalP"/>
    </source>
</evidence>
<dbReference type="Proteomes" id="UP001189429">
    <property type="component" value="Unassembled WGS sequence"/>
</dbReference>
<sequence length="203" mass="21899">MPARRPWASRPAAAAAALLVLGGAGPGDRRRCLGAAWQPAPRAVERWRGRPSRTGARVVASRPAAPAASARPRGRAAEAAGRQTSPIVMSAKLPVTYPEPQIDVGVFATTAALLASVPVFFFYSFLQGRAIEAGRKVLNARERVDRLMALPTVDEEELRNRRLAAELAIEEYAELKYFRLGPLRIDMVPPAKSARSSSDADMS</sequence>
<evidence type="ECO:0008006" key="6">
    <source>
        <dbReference type="Google" id="ProtNLM"/>
    </source>
</evidence>
<comment type="caution">
    <text evidence="4">The sequence shown here is derived from an EMBL/GenBank/DDBJ whole genome shotgun (WGS) entry which is preliminary data.</text>
</comment>
<protein>
    <recommendedName>
        <fullName evidence="6">Septum formation initiator family protein</fullName>
    </recommendedName>
</protein>
<feature type="region of interest" description="Disordered" evidence="1">
    <location>
        <begin position="48"/>
        <end position="82"/>
    </location>
</feature>
<evidence type="ECO:0000256" key="1">
    <source>
        <dbReference type="SAM" id="MobiDB-lite"/>
    </source>
</evidence>
<keyword evidence="5" id="KW-1185">Reference proteome</keyword>
<feature type="chain" id="PRO_5045674791" description="Septum formation initiator family protein" evidence="3">
    <location>
        <begin position="25"/>
        <end position="203"/>
    </location>
</feature>
<evidence type="ECO:0000256" key="2">
    <source>
        <dbReference type="SAM" id="Phobius"/>
    </source>
</evidence>
<feature type="transmembrane region" description="Helical" evidence="2">
    <location>
        <begin position="104"/>
        <end position="126"/>
    </location>
</feature>
<organism evidence="4 5">
    <name type="scientific">Prorocentrum cordatum</name>
    <dbReference type="NCBI Taxonomy" id="2364126"/>
    <lineage>
        <taxon>Eukaryota</taxon>
        <taxon>Sar</taxon>
        <taxon>Alveolata</taxon>
        <taxon>Dinophyceae</taxon>
        <taxon>Prorocentrales</taxon>
        <taxon>Prorocentraceae</taxon>
        <taxon>Prorocentrum</taxon>
    </lineage>
</organism>
<gene>
    <name evidence="4" type="ORF">PCOR1329_LOCUS34727</name>
</gene>
<proteinExistence type="predicted"/>
<evidence type="ECO:0000313" key="5">
    <source>
        <dbReference type="Proteomes" id="UP001189429"/>
    </source>
</evidence>
<accession>A0ABN9T1Q3</accession>